<keyword evidence="2 8" id="KW-0479">Metal-binding</keyword>
<dbReference type="Gene3D" id="3.20.20.140">
    <property type="entry name" value="Metal-dependent hydrolases"/>
    <property type="match status" value="1"/>
</dbReference>
<feature type="active site" description="Proton donor/acceptor" evidence="6">
    <location>
        <position position="273"/>
    </location>
</feature>
<organism evidence="10 11">
    <name type="scientific">Paenibacillus montaniterrae</name>
    <dbReference type="NCBI Taxonomy" id="429341"/>
    <lineage>
        <taxon>Bacteria</taxon>
        <taxon>Bacillati</taxon>
        <taxon>Bacillota</taxon>
        <taxon>Bacilli</taxon>
        <taxon>Bacillales</taxon>
        <taxon>Paenibacillaceae</taxon>
        <taxon>Paenibacillus</taxon>
    </lineage>
</organism>
<feature type="binding site" evidence="7">
    <location>
        <position position="227"/>
    </location>
    <ligand>
        <name>substrate</name>
    </ligand>
</feature>
<feature type="binding site" evidence="7">
    <location>
        <begin position="310"/>
        <end position="312"/>
    </location>
    <ligand>
        <name>substrate</name>
    </ligand>
</feature>
<dbReference type="PANTHER" id="PTHR11113">
    <property type="entry name" value="N-ACETYLGLUCOSAMINE-6-PHOSPHATE DEACETYLASE"/>
    <property type="match status" value="1"/>
</dbReference>
<gene>
    <name evidence="10" type="ORF">J40TS1_15580</name>
</gene>
<dbReference type="SUPFAM" id="SSF51556">
    <property type="entry name" value="Metallo-dependent hydrolases"/>
    <property type="match status" value="1"/>
</dbReference>
<evidence type="ECO:0000256" key="2">
    <source>
        <dbReference type="ARBA" id="ARBA00022723"/>
    </source>
</evidence>
<dbReference type="InterPro" id="IPR032466">
    <property type="entry name" value="Metal_Hydrolase"/>
</dbReference>
<reference evidence="10" key="1">
    <citation type="submission" date="2021-03" db="EMBL/GenBank/DDBJ databases">
        <title>Antimicrobial resistance genes in bacteria isolated from Japanese honey, and their potential for conferring macrolide and lincosamide resistance in the American foulbrood pathogen Paenibacillus larvae.</title>
        <authorList>
            <person name="Okamoto M."/>
            <person name="Kumagai M."/>
            <person name="Kanamori H."/>
            <person name="Takamatsu D."/>
        </authorList>
    </citation>
    <scope>NUCLEOTIDE SEQUENCE</scope>
    <source>
        <strain evidence="10">J40TS1</strain>
    </source>
</reference>
<evidence type="ECO:0000256" key="7">
    <source>
        <dbReference type="PIRSR" id="PIRSR038994-2"/>
    </source>
</evidence>
<evidence type="ECO:0000256" key="6">
    <source>
        <dbReference type="PIRSR" id="PIRSR038994-1"/>
    </source>
</evidence>
<dbReference type="GO" id="GO:0046872">
    <property type="term" value="F:metal ion binding"/>
    <property type="evidence" value="ECO:0007669"/>
    <property type="project" value="UniProtKB-KW"/>
</dbReference>
<feature type="binding site" evidence="7">
    <location>
        <position position="251"/>
    </location>
    <ligand>
        <name>substrate</name>
    </ligand>
</feature>
<keyword evidence="4 5" id="KW-0119">Carbohydrate metabolism</keyword>
<dbReference type="InterPro" id="IPR003764">
    <property type="entry name" value="GlcNAc_6-P_deAcase"/>
</dbReference>
<keyword evidence="3 5" id="KW-0378">Hydrolase</keyword>
<dbReference type="PIRSF" id="PIRSF038994">
    <property type="entry name" value="NagA"/>
    <property type="match status" value="1"/>
</dbReference>
<evidence type="ECO:0000313" key="10">
    <source>
        <dbReference type="EMBL" id="GIP15916.1"/>
    </source>
</evidence>
<comment type="caution">
    <text evidence="10">The sequence shown here is derived from an EMBL/GenBank/DDBJ whole genome shotgun (WGS) entry which is preliminary data.</text>
</comment>
<feature type="binding site" evidence="8">
    <location>
        <position position="216"/>
    </location>
    <ligand>
        <name>Zn(2+)</name>
        <dbReference type="ChEBI" id="CHEBI:29105"/>
    </ligand>
</feature>
<comment type="similarity">
    <text evidence="1 5">Belongs to the metallo-dependent hydrolases superfamily. NagA family.</text>
</comment>
<dbReference type="Pfam" id="PF01979">
    <property type="entry name" value="Amidohydro_1"/>
    <property type="match status" value="1"/>
</dbReference>
<dbReference type="PANTHER" id="PTHR11113:SF14">
    <property type="entry name" value="N-ACETYLGLUCOSAMINE-6-PHOSPHATE DEACETYLASE"/>
    <property type="match status" value="1"/>
</dbReference>
<feature type="binding site" evidence="8">
    <location>
        <position position="195"/>
    </location>
    <ligand>
        <name>Zn(2+)</name>
        <dbReference type="ChEBI" id="CHEBI:29105"/>
    </ligand>
</feature>
<dbReference type="RefSeq" id="WP_213514176.1">
    <property type="nucleotide sequence ID" value="NZ_BOSE01000002.1"/>
</dbReference>
<dbReference type="InterPro" id="IPR006680">
    <property type="entry name" value="Amidohydro-rel"/>
</dbReference>
<dbReference type="EMBL" id="BOSE01000002">
    <property type="protein sequence ID" value="GIP15916.1"/>
    <property type="molecule type" value="Genomic_DNA"/>
</dbReference>
<dbReference type="Gene3D" id="2.30.40.10">
    <property type="entry name" value="Urease, subunit C, domain 1"/>
    <property type="match status" value="1"/>
</dbReference>
<keyword evidence="11" id="KW-1185">Reference proteome</keyword>
<feature type="binding site" evidence="7">
    <location>
        <begin position="219"/>
        <end position="220"/>
    </location>
    <ligand>
        <name>substrate</name>
    </ligand>
</feature>
<dbReference type="GO" id="GO:0006046">
    <property type="term" value="P:N-acetylglucosamine catabolic process"/>
    <property type="evidence" value="ECO:0007669"/>
    <property type="project" value="TreeGrafter"/>
</dbReference>
<feature type="domain" description="Amidohydrolase-related" evidence="9">
    <location>
        <begin position="46"/>
        <end position="386"/>
    </location>
</feature>
<evidence type="ECO:0000313" key="11">
    <source>
        <dbReference type="Proteomes" id="UP000683139"/>
    </source>
</evidence>
<evidence type="ECO:0000259" key="9">
    <source>
        <dbReference type="Pfam" id="PF01979"/>
    </source>
</evidence>
<comment type="cofactor">
    <cofactor evidence="8">
        <name>a divalent metal cation</name>
        <dbReference type="ChEBI" id="CHEBI:60240"/>
    </cofactor>
    <text evidence="8">Binds 1 divalent metal cation per subunit.</text>
</comment>
<protein>
    <submittedName>
        <fullName evidence="10">N-acetylglucosamine-6-phosphate deacetylase</fullName>
    </submittedName>
</protein>
<dbReference type="InterPro" id="IPR011059">
    <property type="entry name" value="Metal-dep_hydrolase_composite"/>
</dbReference>
<dbReference type="AlphaFoldDB" id="A0A919YPH9"/>
<proteinExistence type="inferred from homology"/>
<sequence length="389" mass="42398">MIRGKHYSSGKMVELAVDNGIIVRCEPICEQQGEQESSFQTGQLLIAPGLIDLQINGYLGEDFNQLPLTEQTVLAFCRHMWRLGVVKCYPTLITNAFDALQQALTVIRQACERYPLVNATITGIHLEGPFISPLDGARGAHDRQFVCPPNIDWLKAWQAAAGGRIKIVTLSPEWEESIAFIQYCKQQGIVASIGHTAASSEQIAGAAAAGAAMVTHFGNGVQLQLPRHPNYLWEQLAQEQLYACVIADSYHLPRQVLKVVHKVKGEQMILVSDAVALAGSPAGQYTTFVGGKVVLTEAGKLHLAHDEQLLAGSVSRLTDGIRYMQQAGIASFEQAWHMASLHPARLMGLNNEAGLAIGAPADIVLLQLEESGELRVQQTYINGQQVFQL</sequence>
<dbReference type="GO" id="GO:0008448">
    <property type="term" value="F:N-acetylglucosamine-6-phosphate deacetylase activity"/>
    <property type="evidence" value="ECO:0007669"/>
    <property type="project" value="InterPro"/>
</dbReference>
<evidence type="ECO:0000256" key="5">
    <source>
        <dbReference type="PIRNR" id="PIRNR038994"/>
    </source>
</evidence>
<accession>A0A919YPH9</accession>
<dbReference type="Proteomes" id="UP000683139">
    <property type="component" value="Unassembled WGS sequence"/>
</dbReference>
<name>A0A919YPH9_9BACL</name>
<evidence type="ECO:0000256" key="4">
    <source>
        <dbReference type="ARBA" id="ARBA00023277"/>
    </source>
</evidence>
<evidence type="ECO:0000256" key="1">
    <source>
        <dbReference type="ARBA" id="ARBA00010716"/>
    </source>
</evidence>
<feature type="binding site" evidence="8">
    <location>
        <position position="127"/>
    </location>
    <ligand>
        <name>Zn(2+)</name>
        <dbReference type="ChEBI" id="CHEBI:29105"/>
    </ligand>
</feature>
<feature type="binding site" evidence="7">
    <location>
        <position position="140"/>
    </location>
    <ligand>
        <name>substrate</name>
    </ligand>
</feature>
<evidence type="ECO:0000256" key="8">
    <source>
        <dbReference type="PIRSR" id="PIRSR038994-3"/>
    </source>
</evidence>
<evidence type="ECO:0000256" key="3">
    <source>
        <dbReference type="ARBA" id="ARBA00022801"/>
    </source>
</evidence>